<organism evidence="1 2">
    <name type="scientific">Hepatospora eriocheir</name>
    <dbReference type="NCBI Taxonomy" id="1081669"/>
    <lineage>
        <taxon>Eukaryota</taxon>
        <taxon>Fungi</taxon>
        <taxon>Fungi incertae sedis</taxon>
        <taxon>Microsporidia</taxon>
        <taxon>Hepatosporidae</taxon>
        <taxon>Hepatospora</taxon>
    </lineage>
</organism>
<dbReference type="EMBL" id="LVKB01000017">
    <property type="protein sequence ID" value="ORD97584.1"/>
    <property type="molecule type" value="Genomic_DNA"/>
</dbReference>
<dbReference type="OrthoDB" id="2196278at2759"/>
<dbReference type="VEuPathDB" id="MicrosporidiaDB:A0H76_928"/>
<protein>
    <submittedName>
        <fullName evidence="1">Uncharacterized protein</fullName>
    </submittedName>
</protein>
<dbReference type="Proteomes" id="UP000192356">
    <property type="component" value="Unassembled WGS sequence"/>
</dbReference>
<name>A0A1X0QD32_9MICR</name>
<dbReference type="AlphaFoldDB" id="A0A1X0QD32"/>
<accession>A0A1X0QD32</accession>
<keyword evidence="2" id="KW-1185">Reference proteome</keyword>
<dbReference type="VEuPathDB" id="MicrosporidiaDB:HERIO_542"/>
<evidence type="ECO:0000313" key="1">
    <source>
        <dbReference type="EMBL" id="ORD97584.1"/>
    </source>
</evidence>
<sequence length="472" mass="56255">MPSVNKITKFSNLLFKLFDVTLDEYKSLLIECNGYMREFNIDKSNRRSYIDNILKILLRVPLISNDLVSNKKFINNLILSLNNKDLFNTSIEVLIIIMNTVKNVPEIIKSKKFIFFIINKLFLSLVIKEDIKSDLDILYEENIKVSNLNDLSRLIIRFIDCLLVNSKSSISICYSLGLFKLLNSLICYEVLELYNNIFKNIEINIFYMNKEEVFNNERITNNEIYEINRKYFDTEIVFRNKEIFRYKTNDSFSNSIIYMEIYKNCLETNLFHFIDLSPIRLINMINYKVLNNNNINNSLLTSFIQMFQDEKNIKSNTDDINIIVRYFRRVALSNFRNGDKLLFDDESKHLFGKKLVSLINNTNKGVLIRNSVIILSFLNYHTNLDIDKLFKTLEYKCEYIEEDVCECAFIVNLLFNYYNKENKLFYKPSYLILLRNIRDHLIEFNHLIDEYFTDFNEFVLQDDNVMKIFVNK</sequence>
<proteinExistence type="predicted"/>
<evidence type="ECO:0000313" key="2">
    <source>
        <dbReference type="Proteomes" id="UP000192356"/>
    </source>
</evidence>
<comment type="caution">
    <text evidence="1">The sequence shown here is derived from an EMBL/GenBank/DDBJ whole genome shotgun (WGS) entry which is preliminary data.</text>
</comment>
<gene>
    <name evidence="1" type="ORF">HERIO_542</name>
</gene>
<reference evidence="1 2" key="1">
    <citation type="journal article" date="2017" name="Environ. Microbiol.">
        <title>Decay of the glycolytic pathway and adaptation to intranuclear parasitism within Enterocytozoonidae microsporidia.</title>
        <authorList>
            <person name="Wiredu Boakye D."/>
            <person name="Jaroenlak P."/>
            <person name="Prachumwat A."/>
            <person name="Williams T.A."/>
            <person name="Bateman K.S."/>
            <person name="Itsathitphaisarn O."/>
            <person name="Sritunyalucksana K."/>
            <person name="Paszkiewicz K.H."/>
            <person name="Moore K.A."/>
            <person name="Stentiford G.D."/>
            <person name="Williams B.A."/>
        </authorList>
    </citation>
    <scope>NUCLEOTIDE SEQUENCE [LARGE SCALE GENOMIC DNA]</scope>
    <source>
        <strain evidence="1 2">GB1</strain>
    </source>
</reference>